<protein>
    <submittedName>
        <fullName evidence="2">RNB domain-containing ribonuclease</fullName>
    </submittedName>
</protein>
<dbReference type="InterPro" id="IPR001900">
    <property type="entry name" value="RNase_II/R"/>
</dbReference>
<dbReference type="PANTHER" id="PTHR23355">
    <property type="entry name" value="RIBONUCLEASE"/>
    <property type="match status" value="1"/>
</dbReference>
<comment type="caution">
    <text evidence="2">The sequence shown here is derived from an EMBL/GenBank/DDBJ whole genome shotgun (WGS) entry which is preliminary data.</text>
</comment>
<accession>A0ABV0ARZ3</accession>
<organism evidence="2 3">
    <name type="scientific">Microbispora maris</name>
    <dbReference type="NCBI Taxonomy" id="3144104"/>
    <lineage>
        <taxon>Bacteria</taxon>
        <taxon>Bacillati</taxon>
        <taxon>Actinomycetota</taxon>
        <taxon>Actinomycetes</taxon>
        <taxon>Streptosporangiales</taxon>
        <taxon>Streptosporangiaceae</taxon>
        <taxon>Microbispora</taxon>
    </lineage>
</organism>
<dbReference type="SMART" id="SM00955">
    <property type="entry name" value="RNB"/>
    <property type="match status" value="1"/>
</dbReference>
<dbReference type="InterPro" id="IPR050180">
    <property type="entry name" value="RNR_Ribonuclease"/>
</dbReference>
<dbReference type="RefSeq" id="WP_346227338.1">
    <property type="nucleotide sequence ID" value="NZ_JBDJAW010000015.1"/>
</dbReference>
<proteinExistence type="predicted"/>
<dbReference type="Pfam" id="PF00773">
    <property type="entry name" value="RNB"/>
    <property type="match status" value="1"/>
</dbReference>
<name>A0ABV0ARZ3_9ACTN</name>
<dbReference type="InterPro" id="IPR040596">
    <property type="entry name" value="RNase_II_C_S1"/>
</dbReference>
<dbReference type="Pfam" id="PF18614">
    <property type="entry name" value="RNase_II_C_S1"/>
    <property type="match status" value="1"/>
</dbReference>
<gene>
    <name evidence="2" type="ORF">AAH991_19785</name>
</gene>
<keyword evidence="3" id="KW-1185">Reference proteome</keyword>
<evidence type="ECO:0000313" key="3">
    <source>
        <dbReference type="Proteomes" id="UP001447516"/>
    </source>
</evidence>
<dbReference type="Proteomes" id="UP001447516">
    <property type="component" value="Unassembled WGS sequence"/>
</dbReference>
<dbReference type="EMBL" id="JBDJAW010000015">
    <property type="protein sequence ID" value="MEN3537363.1"/>
    <property type="molecule type" value="Genomic_DNA"/>
</dbReference>
<feature type="domain" description="RNB" evidence="1">
    <location>
        <begin position="16"/>
        <end position="334"/>
    </location>
</feature>
<dbReference type="SUPFAM" id="SSF50249">
    <property type="entry name" value="Nucleic acid-binding proteins"/>
    <property type="match status" value="1"/>
</dbReference>
<evidence type="ECO:0000259" key="1">
    <source>
        <dbReference type="SMART" id="SM00955"/>
    </source>
</evidence>
<dbReference type="InterPro" id="IPR012340">
    <property type="entry name" value="NA-bd_OB-fold"/>
</dbReference>
<dbReference type="PANTHER" id="PTHR23355:SF9">
    <property type="entry name" value="DIS3-LIKE EXONUCLEASE 2"/>
    <property type="match status" value="1"/>
</dbReference>
<evidence type="ECO:0000313" key="2">
    <source>
        <dbReference type="EMBL" id="MEN3537363.1"/>
    </source>
</evidence>
<reference evidence="2 3" key="1">
    <citation type="submission" date="2024-05" db="EMBL/GenBank/DDBJ databases">
        <title>Microbispora sp.ZYX-F-249.</title>
        <authorList>
            <person name="Xie H."/>
        </authorList>
    </citation>
    <scope>NUCLEOTIDE SEQUENCE [LARGE SCALE GENOMIC DNA]</scope>
    <source>
        <strain evidence="2 3">ZYX-F-249</strain>
    </source>
</reference>
<sequence>MLEEAERAAASPVTAREDRTDLPLVTIDPPGSMDLDQALCIERRGAGYRVWYAIADVGAFVRPGGAIDGEARVRAQTVYMADERVPLHPPLLSEGAASLLPGQVRPAALWRLDLGSDGEIEAVDLRRALVRSRERLDYDTVQAAVDTGRAEGTLALLAEVGPLRLERERARGGLSLPTPEQQVVPDGDGGYRVEFRTNHPCEAWNAQISLLTGMAAARVMLDAGAGVLRVLPEAGPEDVGKVRRVAAALGVPWPDGVSYAEVVHGIDPKIPGHAAFLHESTVLLRGAAYVSFDGAPPARALHAAVGAPYAHVTAPLRRLVDRYATEVCLAVAAGGPVPEEVTRALPELPEQMAAGGRRAGGVERACVDLVEAAVLRPRIGQAFEAVVIDVTDGKPGGQVQIAEPAVIARCDGDRLPLGERVPVRLTRADPQTREVRFAAV</sequence>